<accession>A0A9N8ZRG6</accession>
<feature type="domain" description="Integrase zinc-binding" evidence="1">
    <location>
        <begin position="14"/>
        <end position="48"/>
    </location>
</feature>
<dbReference type="InterPro" id="IPR041588">
    <property type="entry name" value="Integrase_H2C2"/>
</dbReference>
<organism evidence="2 3">
    <name type="scientific">Ambispora leptoticha</name>
    <dbReference type="NCBI Taxonomy" id="144679"/>
    <lineage>
        <taxon>Eukaryota</taxon>
        <taxon>Fungi</taxon>
        <taxon>Fungi incertae sedis</taxon>
        <taxon>Mucoromycota</taxon>
        <taxon>Glomeromycotina</taxon>
        <taxon>Glomeromycetes</taxon>
        <taxon>Archaeosporales</taxon>
        <taxon>Ambisporaceae</taxon>
        <taxon>Ambispora</taxon>
    </lineage>
</organism>
<evidence type="ECO:0000313" key="2">
    <source>
        <dbReference type="EMBL" id="CAG8504652.1"/>
    </source>
</evidence>
<dbReference type="EMBL" id="CAJVPS010000715">
    <property type="protein sequence ID" value="CAG8504652.1"/>
    <property type="molecule type" value="Genomic_DNA"/>
</dbReference>
<sequence>YFAKDYYSKEKAKNKTLRTQILEEHHDIPIFGHLEIDKTYKYLQRSYY</sequence>
<comment type="caution">
    <text evidence="2">The sequence shown here is derived from an EMBL/GenBank/DDBJ whole genome shotgun (WGS) entry which is preliminary data.</text>
</comment>
<evidence type="ECO:0000313" key="3">
    <source>
        <dbReference type="Proteomes" id="UP000789508"/>
    </source>
</evidence>
<gene>
    <name evidence="2" type="ORF">ALEPTO_LOCUS3661</name>
</gene>
<dbReference type="Pfam" id="PF17921">
    <property type="entry name" value="Integrase_H2C2"/>
    <property type="match status" value="1"/>
</dbReference>
<evidence type="ECO:0000259" key="1">
    <source>
        <dbReference type="Pfam" id="PF17921"/>
    </source>
</evidence>
<protein>
    <submittedName>
        <fullName evidence="2">5162_t:CDS:1</fullName>
    </submittedName>
</protein>
<dbReference type="AlphaFoldDB" id="A0A9N8ZRG6"/>
<reference evidence="2" key="1">
    <citation type="submission" date="2021-06" db="EMBL/GenBank/DDBJ databases">
        <authorList>
            <person name="Kallberg Y."/>
            <person name="Tangrot J."/>
            <person name="Rosling A."/>
        </authorList>
    </citation>
    <scope>NUCLEOTIDE SEQUENCE</scope>
    <source>
        <strain evidence="2">FL130A</strain>
    </source>
</reference>
<dbReference type="Proteomes" id="UP000789508">
    <property type="component" value="Unassembled WGS sequence"/>
</dbReference>
<proteinExistence type="predicted"/>
<keyword evidence="3" id="KW-1185">Reference proteome</keyword>
<dbReference type="Gene3D" id="1.10.340.70">
    <property type="match status" value="1"/>
</dbReference>
<feature type="non-terminal residue" evidence="2">
    <location>
        <position position="1"/>
    </location>
</feature>
<name>A0A9N8ZRG6_9GLOM</name>